<dbReference type="InterPro" id="IPR005182">
    <property type="entry name" value="YdbS-like_PH"/>
</dbReference>
<organism evidence="3 4">
    <name type="scientific">Croceibacterium selenioxidans</name>
    <dbReference type="NCBI Taxonomy" id="2838833"/>
    <lineage>
        <taxon>Bacteria</taxon>
        <taxon>Pseudomonadati</taxon>
        <taxon>Pseudomonadota</taxon>
        <taxon>Alphaproteobacteria</taxon>
        <taxon>Sphingomonadales</taxon>
        <taxon>Erythrobacteraceae</taxon>
        <taxon>Croceibacterium</taxon>
    </lineage>
</organism>
<protein>
    <submittedName>
        <fullName evidence="3">PH domain-containing protein</fullName>
    </submittedName>
</protein>
<feature type="transmembrane region" description="Helical" evidence="1">
    <location>
        <begin position="231"/>
        <end position="257"/>
    </location>
</feature>
<keyword evidence="4" id="KW-1185">Reference proteome</keyword>
<evidence type="ECO:0000256" key="1">
    <source>
        <dbReference type="SAM" id="Phobius"/>
    </source>
</evidence>
<dbReference type="Pfam" id="PF03703">
    <property type="entry name" value="bPH_2"/>
    <property type="match status" value="3"/>
</dbReference>
<proteinExistence type="predicted"/>
<feature type="domain" description="YdbS-like PH" evidence="2">
    <location>
        <begin position="422"/>
        <end position="496"/>
    </location>
</feature>
<keyword evidence="1" id="KW-0812">Transmembrane</keyword>
<accession>A0ABS5W782</accession>
<comment type="caution">
    <text evidence="3">The sequence shown here is derived from an EMBL/GenBank/DDBJ whole genome shotgun (WGS) entry which is preliminary data.</text>
</comment>
<dbReference type="PANTHER" id="PTHR34473">
    <property type="entry name" value="UPF0699 TRANSMEMBRANE PROTEIN YDBS"/>
    <property type="match status" value="1"/>
</dbReference>
<reference evidence="3 4" key="1">
    <citation type="submission" date="2021-05" db="EMBL/GenBank/DDBJ databases">
        <title>Croceibacterium sp. LX-88 genome sequence.</title>
        <authorList>
            <person name="Luo X."/>
        </authorList>
    </citation>
    <scope>NUCLEOTIDE SEQUENCE [LARGE SCALE GENOMIC DNA]</scope>
    <source>
        <strain evidence="3 4">LX-88</strain>
    </source>
</reference>
<dbReference type="InterPro" id="IPR014529">
    <property type="entry name" value="UCP026631"/>
</dbReference>
<dbReference type="Proteomes" id="UP000811255">
    <property type="component" value="Unassembled WGS sequence"/>
</dbReference>
<dbReference type="PIRSF" id="PIRSF026631">
    <property type="entry name" value="UCP026631"/>
    <property type="match status" value="1"/>
</dbReference>
<feature type="transmembrane region" description="Helical" evidence="1">
    <location>
        <begin position="184"/>
        <end position="204"/>
    </location>
</feature>
<feature type="transmembrane region" description="Helical" evidence="1">
    <location>
        <begin position="48"/>
        <end position="71"/>
    </location>
</feature>
<evidence type="ECO:0000313" key="3">
    <source>
        <dbReference type="EMBL" id="MBT2135178.1"/>
    </source>
</evidence>
<feature type="domain" description="YdbS-like PH" evidence="2">
    <location>
        <begin position="270"/>
        <end position="340"/>
    </location>
</feature>
<sequence length="512" mass="55732">MNQDVADERGGWRRASPLSFAVQGLMGLRNAILPVIAVLFGSRNWDGAGMAILPILGAVLLLSLGGGWLVWRKTRYRLGESDVRIEGGIINRTARSVPYERIQDVSLEQKLLPRLLGLVEVKFETGAGGKDELKLAFVTEAEGAALREAVRERRDGVRTGPLSESEGSLAPETRTLFAMDLRRLVTFGLFEFSLVVFAVVAGAAQQFDFLLPFDVWDADKWMELLAGPGHWIAGLGIATQAIAVSIALAAFSILGLVTGLSRTVLRDYGFRLEETPKGLRRRRGLLTRTDVLMPVHRVQALAVTTGIVRRRLGWHALEVVSLSQDATSGSHVVVPFAQMEEIAPVVTVAGFALPGPEMSWHRPSPKYHFDNAAMGVSVLAAAALAAGLLGTLLPFLAPMAQIAQGVFVLLAGFSAVREYFLWRHDRHAIDGRHVFVSRGWLAPRLDIASRLKLQTVEIRQGPIARRRGYANLDFGVAGGALGMHGIPLETAREIRAAVIETLARVDFSRLPG</sequence>
<feature type="transmembrane region" description="Helical" evidence="1">
    <location>
        <begin position="372"/>
        <end position="396"/>
    </location>
</feature>
<keyword evidence="1" id="KW-0472">Membrane</keyword>
<feature type="domain" description="YdbS-like PH" evidence="2">
    <location>
        <begin position="71"/>
        <end position="148"/>
    </location>
</feature>
<dbReference type="PANTHER" id="PTHR34473:SF2">
    <property type="entry name" value="UPF0699 TRANSMEMBRANE PROTEIN YDBT"/>
    <property type="match status" value="1"/>
</dbReference>
<feature type="transmembrane region" description="Helical" evidence="1">
    <location>
        <begin position="20"/>
        <end position="42"/>
    </location>
</feature>
<keyword evidence="1" id="KW-1133">Transmembrane helix</keyword>
<evidence type="ECO:0000313" key="4">
    <source>
        <dbReference type="Proteomes" id="UP000811255"/>
    </source>
</evidence>
<evidence type="ECO:0000259" key="2">
    <source>
        <dbReference type="Pfam" id="PF03703"/>
    </source>
</evidence>
<gene>
    <name evidence="3" type="ORF">KK137_12645</name>
</gene>
<name>A0ABS5W782_9SPHN</name>
<dbReference type="EMBL" id="JAHFVK010000002">
    <property type="protein sequence ID" value="MBT2135178.1"/>
    <property type="molecule type" value="Genomic_DNA"/>
</dbReference>
<feature type="transmembrane region" description="Helical" evidence="1">
    <location>
        <begin position="402"/>
        <end position="422"/>
    </location>
</feature>
<dbReference type="RefSeq" id="WP_214536835.1">
    <property type="nucleotide sequence ID" value="NZ_JAHFVK010000002.1"/>
</dbReference>